<feature type="region of interest" description="Disordered" evidence="1">
    <location>
        <begin position="27"/>
        <end position="116"/>
    </location>
</feature>
<reference evidence="2" key="2">
    <citation type="submission" date="2021-02" db="EMBL/GenBank/DDBJ databases">
        <title>Aspergillus puulaauensis MK2 genome sequence.</title>
        <authorList>
            <person name="Futagami T."/>
            <person name="Mori K."/>
            <person name="Kadooka C."/>
            <person name="Tanaka T."/>
        </authorList>
    </citation>
    <scope>NUCLEOTIDE SEQUENCE</scope>
    <source>
        <strain evidence="2">MK2</strain>
    </source>
</reference>
<dbReference type="Proteomes" id="UP000654913">
    <property type="component" value="Chromosome 2"/>
</dbReference>
<evidence type="ECO:0000313" key="2">
    <source>
        <dbReference type="EMBL" id="BCS19930.1"/>
    </source>
</evidence>
<protein>
    <recommendedName>
        <fullName evidence="4">BTB domain-containing protein</fullName>
    </recommendedName>
</protein>
<dbReference type="RefSeq" id="XP_041552124.1">
    <property type="nucleotide sequence ID" value="XM_041698994.1"/>
</dbReference>
<gene>
    <name evidence="2" type="ORF">APUU_20362A</name>
</gene>
<feature type="compositionally biased region" description="Acidic residues" evidence="1">
    <location>
        <begin position="52"/>
        <end position="94"/>
    </location>
</feature>
<evidence type="ECO:0000256" key="1">
    <source>
        <dbReference type="SAM" id="MobiDB-lite"/>
    </source>
</evidence>
<dbReference type="AlphaFoldDB" id="A0A7R8AJR3"/>
<organism evidence="2 3">
    <name type="scientific">Aspergillus puulaauensis</name>
    <dbReference type="NCBI Taxonomy" id="1220207"/>
    <lineage>
        <taxon>Eukaryota</taxon>
        <taxon>Fungi</taxon>
        <taxon>Dikarya</taxon>
        <taxon>Ascomycota</taxon>
        <taxon>Pezizomycotina</taxon>
        <taxon>Eurotiomycetes</taxon>
        <taxon>Eurotiomycetidae</taxon>
        <taxon>Eurotiales</taxon>
        <taxon>Aspergillaceae</taxon>
        <taxon>Aspergillus</taxon>
    </lineage>
</organism>
<name>A0A7R8AJR3_9EURO</name>
<dbReference type="InterPro" id="IPR011333">
    <property type="entry name" value="SKP1/BTB/POZ_sf"/>
</dbReference>
<accession>A0A7R8AJR3</accession>
<evidence type="ECO:0000313" key="3">
    <source>
        <dbReference type="Proteomes" id="UP000654913"/>
    </source>
</evidence>
<dbReference type="KEGG" id="apuu:APUU_20362A"/>
<dbReference type="OrthoDB" id="5326346at2759"/>
<dbReference type="Gene3D" id="3.30.710.10">
    <property type="entry name" value="Potassium Channel Kv1.1, Chain A"/>
    <property type="match status" value="1"/>
</dbReference>
<proteinExistence type="predicted"/>
<evidence type="ECO:0008006" key="4">
    <source>
        <dbReference type="Google" id="ProtNLM"/>
    </source>
</evidence>
<reference evidence="2" key="1">
    <citation type="submission" date="2021-01" db="EMBL/GenBank/DDBJ databases">
        <authorList>
            <consortium name="Aspergillus puulaauensis MK2 genome sequencing consortium"/>
            <person name="Kazuki M."/>
            <person name="Futagami T."/>
        </authorList>
    </citation>
    <scope>NUCLEOTIDE SEQUENCE</scope>
    <source>
        <strain evidence="2">MK2</strain>
    </source>
</reference>
<sequence>MIMVTPTHIVDPDGEVIIMLRNSNSPLAEPEEDMLGNEFSHTDDIQIPAEEPAPEEPAPEEPAPEEPAPEEPAPEEPAPEEPAPEEPALEEPAPEEPVPGEPVPEGPAEAQTEERTEIDLEEECCFRIQVSAKHLILASSVFKKILTGGWKESITFLKERSVEITAEGWDIETLLILLRAIHGQQYHIPRKLTLEMLAKIAVLVDYYDCKESVHIWATIWIEALEENIPRTYCRDLFLWLWVSWAFQLPAQFKESTSTALSLSNGWINSLGLPIPAKIIEAMNKQRQENIDSVIRLLYDTRDQLLHGARGCGFECGSIMYGALTKQMLSVGLISPRPAAPFPGWSYEILVQQVLSFRVPRWYGAYRSSEHNCPDTSFATLFRILNDTIRGLDLHDLH</sequence>
<feature type="compositionally biased region" description="Pro residues" evidence="1">
    <location>
        <begin position="95"/>
        <end position="105"/>
    </location>
</feature>
<dbReference type="EMBL" id="AP024444">
    <property type="protein sequence ID" value="BCS19930.1"/>
    <property type="molecule type" value="Genomic_DNA"/>
</dbReference>
<keyword evidence="3" id="KW-1185">Reference proteome</keyword>
<dbReference type="GeneID" id="64969935"/>